<evidence type="ECO:0000256" key="4">
    <source>
        <dbReference type="ARBA" id="ARBA00022692"/>
    </source>
</evidence>
<keyword evidence="6 7" id="KW-0472">Membrane</keyword>
<evidence type="ECO:0000259" key="8">
    <source>
        <dbReference type="Pfam" id="PF00535"/>
    </source>
</evidence>
<evidence type="ECO:0000256" key="5">
    <source>
        <dbReference type="ARBA" id="ARBA00022989"/>
    </source>
</evidence>
<dbReference type="InterPro" id="IPR029044">
    <property type="entry name" value="Nucleotide-diphossugar_trans"/>
</dbReference>
<feature type="transmembrane region" description="Helical" evidence="7">
    <location>
        <begin position="230"/>
        <end position="253"/>
    </location>
</feature>
<dbReference type="CDD" id="cd04187">
    <property type="entry name" value="DPM1_like_bac"/>
    <property type="match status" value="1"/>
</dbReference>
<feature type="domain" description="Glycosyltransferase 2-like" evidence="8">
    <location>
        <begin position="9"/>
        <end position="169"/>
    </location>
</feature>
<dbReference type="PANTHER" id="PTHR48090:SF1">
    <property type="entry name" value="PROPHAGE BACTOPRENOL GLUCOSYL TRANSFERASE HOMOLOG"/>
    <property type="match status" value="1"/>
</dbReference>
<dbReference type="SUPFAM" id="SSF53448">
    <property type="entry name" value="Nucleotide-diphospho-sugar transferases"/>
    <property type="match status" value="1"/>
</dbReference>
<comment type="caution">
    <text evidence="9">The sequence shown here is derived from an EMBL/GenBank/DDBJ whole genome shotgun (WGS) entry which is preliminary data.</text>
</comment>
<protein>
    <submittedName>
        <fullName evidence="9">Glycosyltransferase family 2 protein</fullName>
    </submittedName>
</protein>
<dbReference type="EMBL" id="VTWS01000002">
    <property type="protein sequence ID" value="KAA9354953.1"/>
    <property type="molecule type" value="Genomic_DNA"/>
</dbReference>
<dbReference type="RefSeq" id="WP_150876250.1">
    <property type="nucleotide sequence ID" value="NZ_VTWS01000002.1"/>
</dbReference>
<accession>A0A5N1JLU8</accession>
<name>A0A5N1JLU8_9BACT</name>
<dbReference type="Proteomes" id="UP000326344">
    <property type="component" value="Unassembled WGS sequence"/>
</dbReference>
<dbReference type="InterPro" id="IPR050256">
    <property type="entry name" value="Glycosyltransferase_2"/>
</dbReference>
<evidence type="ECO:0000313" key="9">
    <source>
        <dbReference type="EMBL" id="KAA9354953.1"/>
    </source>
</evidence>
<reference evidence="9 10" key="1">
    <citation type="submission" date="2019-09" db="EMBL/GenBank/DDBJ databases">
        <title>Genome Sequence of Larkinella sp MA1.</title>
        <authorList>
            <person name="Srinivasan S."/>
        </authorList>
    </citation>
    <scope>NUCLEOTIDE SEQUENCE [LARGE SCALE GENOMIC DNA]</scope>
    <source>
        <strain evidence="9 10">MA1</strain>
    </source>
</reference>
<gene>
    <name evidence="9" type="ORF">F0P93_10215</name>
</gene>
<dbReference type="PANTHER" id="PTHR48090">
    <property type="entry name" value="UNDECAPRENYL-PHOSPHATE 4-DEOXY-4-FORMAMIDO-L-ARABINOSE TRANSFERASE-RELATED"/>
    <property type="match status" value="1"/>
</dbReference>
<evidence type="ECO:0000256" key="3">
    <source>
        <dbReference type="ARBA" id="ARBA00022679"/>
    </source>
</evidence>
<dbReference type="InterPro" id="IPR001173">
    <property type="entry name" value="Glyco_trans_2-like"/>
</dbReference>
<organism evidence="9 10">
    <name type="scientific">Larkinella humicola</name>
    <dbReference type="NCBI Taxonomy" id="2607654"/>
    <lineage>
        <taxon>Bacteria</taxon>
        <taxon>Pseudomonadati</taxon>
        <taxon>Bacteroidota</taxon>
        <taxon>Cytophagia</taxon>
        <taxon>Cytophagales</taxon>
        <taxon>Spirosomataceae</taxon>
        <taxon>Larkinella</taxon>
    </lineage>
</organism>
<evidence type="ECO:0000256" key="2">
    <source>
        <dbReference type="ARBA" id="ARBA00022676"/>
    </source>
</evidence>
<dbReference type="Pfam" id="PF00535">
    <property type="entry name" value="Glycos_transf_2"/>
    <property type="match status" value="1"/>
</dbReference>
<evidence type="ECO:0000256" key="7">
    <source>
        <dbReference type="SAM" id="Phobius"/>
    </source>
</evidence>
<evidence type="ECO:0000256" key="6">
    <source>
        <dbReference type="ARBA" id="ARBA00023136"/>
    </source>
</evidence>
<keyword evidence="2" id="KW-0328">Glycosyltransferase</keyword>
<dbReference type="AlphaFoldDB" id="A0A5N1JLU8"/>
<dbReference type="Gene3D" id="3.90.550.10">
    <property type="entry name" value="Spore Coat Polysaccharide Biosynthesis Protein SpsA, Chain A"/>
    <property type="match status" value="1"/>
</dbReference>
<sequence>MNPHTGKISVVVPAHNEEENLPVLVSRLESVLAPYEDFEILIVDDGSIDNTLYVLQQLSHHYPSVRYLSFSRNFGHQAALRAGFDHATGSCVICLDADLQHPPELIPTLIGQWHEGHDVVCAIRKPDPSLPLMKRKTSRWFYRFIRTVSDVNLEEGAADFRLLDRKVVESLNQFKETDLFMRGMISWMGFRQSRVEYQAAERYAGKSKYSFRKMFNLATMGITSFTTKPLYLSVVLGFGMFLFALLFGAEVLYEKYFTANTVSGWTTIVLLIVLIGGIQFIMMGIIGIYLGKAFQEVKKRPSYLIQESNIVDKVVSVEGWNR</sequence>
<keyword evidence="5 7" id="KW-1133">Transmembrane helix</keyword>
<comment type="subcellular location">
    <subcellularLocation>
        <location evidence="1">Membrane</location>
        <topology evidence="1">Multi-pass membrane protein</topology>
    </subcellularLocation>
</comment>
<proteinExistence type="predicted"/>
<keyword evidence="10" id="KW-1185">Reference proteome</keyword>
<keyword evidence="4 7" id="KW-0812">Transmembrane</keyword>
<feature type="transmembrane region" description="Helical" evidence="7">
    <location>
        <begin position="265"/>
        <end position="290"/>
    </location>
</feature>
<dbReference type="GO" id="GO:0016757">
    <property type="term" value="F:glycosyltransferase activity"/>
    <property type="evidence" value="ECO:0007669"/>
    <property type="project" value="UniProtKB-KW"/>
</dbReference>
<evidence type="ECO:0000313" key="10">
    <source>
        <dbReference type="Proteomes" id="UP000326344"/>
    </source>
</evidence>
<keyword evidence="3 9" id="KW-0808">Transferase</keyword>
<dbReference type="GO" id="GO:0005886">
    <property type="term" value="C:plasma membrane"/>
    <property type="evidence" value="ECO:0007669"/>
    <property type="project" value="TreeGrafter"/>
</dbReference>
<evidence type="ECO:0000256" key="1">
    <source>
        <dbReference type="ARBA" id="ARBA00004141"/>
    </source>
</evidence>